<organism evidence="2 3">
    <name type="scientific">Alkalibacterium subtropicum</name>
    <dbReference type="NCBI Taxonomy" id="753702"/>
    <lineage>
        <taxon>Bacteria</taxon>
        <taxon>Bacillati</taxon>
        <taxon>Bacillota</taxon>
        <taxon>Bacilli</taxon>
        <taxon>Lactobacillales</taxon>
        <taxon>Carnobacteriaceae</taxon>
        <taxon>Alkalibacterium</taxon>
    </lineage>
</organism>
<name>A0A1I1IBI8_9LACT</name>
<keyword evidence="3" id="KW-1185">Reference proteome</keyword>
<dbReference type="PANTHER" id="PTHR40078:SF1">
    <property type="entry name" value="INTEGRAL MEMBRANE PROTEIN"/>
    <property type="match status" value="1"/>
</dbReference>
<dbReference type="Proteomes" id="UP000199612">
    <property type="component" value="Unassembled WGS sequence"/>
</dbReference>
<dbReference type="AlphaFoldDB" id="A0A1I1IBI8"/>
<evidence type="ECO:0000313" key="2">
    <source>
        <dbReference type="EMBL" id="SFC33534.1"/>
    </source>
</evidence>
<dbReference type="RefSeq" id="WP_091529747.1">
    <property type="nucleotide sequence ID" value="NZ_FOLT01000005.1"/>
</dbReference>
<feature type="transmembrane region" description="Helical" evidence="1">
    <location>
        <begin position="158"/>
        <end position="177"/>
    </location>
</feature>
<proteinExistence type="predicted"/>
<feature type="transmembrane region" description="Helical" evidence="1">
    <location>
        <begin position="110"/>
        <end position="137"/>
    </location>
</feature>
<feature type="transmembrane region" description="Helical" evidence="1">
    <location>
        <begin position="80"/>
        <end position="104"/>
    </location>
</feature>
<dbReference type="OrthoDB" id="1654314at2"/>
<dbReference type="Pfam" id="PF19700">
    <property type="entry name" value="DUF6198"/>
    <property type="match status" value="1"/>
</dbReference>
<dbReference type="EMBL" id="FOLT01000005">
    <property type="protein sequence ID" value="SFC33534.1"/>
    <property type="molecule type" value="Genomic_DNA"/>
</dbReference>
<evidence type="ECO:0000256" key="1">
    <source>
        <dbReference type="SAM" id="Phobius"/>
    </source>
</evidence>
<keyword evidence="1" id="KW-1133">Transmembrane helix</keyword>
<accession>A0A1I1IBI8</accession>
<feature type="transmembrane region" description="Helical" evidence="1">
    <location>
        <begin position="7"/>
        <end position="29"/>
    </location>
</feature>
<dbReference type="InterPro" id="IPR038750">
    <property type="entry name" value="YczE/YyaS-like"/>
</dbReference>
<gene>
    <name evidence="2" type="ORF">SAMN04488102_10539</name>
</gene>
<keyword evidence="1" id="KW-0472">Membrane</keyword>
<dbReference type="PANTHER" id="PTHR40078">
    <property type="entry name" value="INTEGRAL MEMBRANE PROTEIN-RELATED"/>
    <property type="match status" value="1"/>
</dbReference>
<keyword evidence="1" id="KW-0812">Transmembrane</keyword>
<dbReference type="STRING" id="753702.SAMN04488102_10539"/>
<evidence type="ECO:0000313" key="3">
    <source>
        <dbReference type="Proteomes" id="UP000199612"/>
    </source>
</evidence>
<sequence length="220" mass="24130">MKNYKGYALLSIFSTAVALAITFMLKAAVGVGAFDAATQSLSLLSGIRIGTIAMILNLSFVLGQFIILKKDFGFTRFLQIPLSILIGILVNFFYYDLFGFVAISNYAIAMLIYVLALVLASFSVSMVMTLDLVTFPIESFCLTLTKKVPLKFAVIRQIADILFIAVSLSLTFMFGLTPAVREGTVIGMLIFSPMMGFFISKVHPVLSKNGIIEKEACRQQ</sequence>
<protein>
    <submittedName>
        <fullName evidence="2">Uncharacterized membrane protein YczE</fullName>
    </submittedName>
</protein>
<reference evidence="3" key="1">
    <citation type="submission" date="2016-10" db="EMBL/GenBank/DDBJ databases">
        <authorList>
            <person name="Varghese N."/>
            <person name="Submissions S."/>
        </authorList>
    </citation>
    <scope>NUCLEOTIDE SEQUENCE [LARGE SCALE GENOMIC DNA]</scope>
    <source>
        <strain evidence="3">DSM 23664</strain>
    </source>
</reference>
<feature type="transmembrane region" description="Helical" evidence="1">
    <location>
        <begin position="49"/>
        <end position="68"/>
    </location>
</feature>
<feature type="transmembrane region" description="Helical" evidence="1">
    <location>
        <begin position="183"/>
        <end position="200"/>
    </location>
</feature>